<proteinExistence type="predicted"/>
<evidence type="ECO:0000313" key="3">
    <source>
        <dbReference type="Proteomes" id="UP000033500"/>
    </source>
</evidence>
<evidence type="ECO:0000313" key="2">
    <source>
        <dbReference type="EMBL" id="KJZ48395.1"/>
    </source>
</evidence>
<accession>A0A0F4TWJ3</accession>
<sequence length="70" mass="7352">MSKKTWAIQSVDFHAETKRSESLAGSAITGRGSYRGGSGNSGAEQPVTRKSIVTALQQQSAFDGHTIAAQ</sequence>
<dbReference type="PATRIC" id="fig|294.131.peg.1398"/>
<evidence type="ECO:0000256" key="1">
    <source>
        <dbReference type="SAM" id="MobiDB-lite"/>
    </source>
</evidence>
<dbReference type="AlphaFoldDB" id="A0A0F4TWJ3"/>
<dbReference type="Proteomes" id="UP000033500">
    <property type="component" value="Unassembled WGS sequence"/>
</dbReference>
<organism evidence="2 3">
    <name type="scientific">Pseudomonas fluorescens</name>
    <dbReference type="NCBI Taxonomy" id="294"/>
    <lineage>
        <taxon>Bacteria</taxon>
        <taxon>Pseudomonadati</taxon>
        <taxon>Pseudomonadota</taxon>
        <taxon>Gammaproteobacteria</taxon>
        <taxon>Pseudomonadales</taxon>
        <taxon>Pseudomonadaceae</taxon>
        <taxon>Pseudomonas</taxon>
    </lineage>
</organism>
<name>A0A0F4TWJ3_PSEFL</name>
<reference evidence="2 3" key="1">
    <citation type="submission" date="2015-03" db="EMBL/GenBank/DDBJ databases">
        <title>Comparative genomics of Pseudomonas insights into diversity of traits involved in vanlence and defense.</title>
        <authorList>
            <person name="Qin Y."/>
        </authorList>
    </citation>
    <scope>NUCLEOTIDE SEQUENCE [LARGE SCALE GENOMIC DNA]</scope>
    <source>
        <strain evidence="2 3">C3</strain>
    </source>
</reference>
<gene>
    <name evidence="2" type="ORF">VC34_01470</name>
</gene>
<protein>
    <submittedName>
        <fullName evidence="2">Uncharacterized protein</fullName>
    </submittedName>
</protein>
<comment type="caution">
    <text evidence="2">The sequence shown here is derived from an EMBL/GenBank/DDBJ whole genome shotgun (WGS) entry which is preliminary data.</text>
</comment>
<dbReference type="RefSeq" id="WP_046044937.1">
    <property type="nucleotide sequence ID" value="NZ_LACD01000002.1"/>
</dbReference>
<dbReference type="EMBL" id="LACD01000002">
    <property type="protein sequence ID" value="KJZ48395.1"/>
    <property type="molecule type" value="Genomic_DNA"/>
</dbReference>
<feature type="region of interest" description="Disordered" evidence="1">
    <location>
        <begin position="19"/>
        <end position="48"/>
    </location>
</feature>